<feature type="transmembrane region" description="Helical" evidence="6">
    <location>
        <begin position="154"/>
        <end position="174"/>
    </location>
</feature>
<evidence type="ECO:0000256" key="5">
    <source>
        <dbReference type="ARBA" id="ARBA00023136"/>
    </source>
</evidence>
<keyword evidence="3 6" id="KW-0812">Transmembrane</keyword>
<evidence type="ECO:0000256" key="2">
    <source>
        <dbReference type="ARBA" id="ARBA00009853"/>
    </source>
</evidence>
<evidence type="ECO:0000313" key="9">
    <source>
        <dbReference type="Proteomes" id="UP001497045"/>
    </source>
</evidence>
<dbReference type="Proteomes" id="UP001497045">
    <property type="component" value="Unassembled WGS sequence"/>
</dbReference>
<protein>
    <submittedName>
        <fullName evidence="8">DMT family transporter</fullName>
    </submittedName>
</protein>
<feature type="transmembrane region" description="Helical" evidence="6">
    <location>
        <begin position="36"/>
        <end position="59"/>
    </location>
</feature>
<dbReference type="Pfam" id="PF00892">
    <property type="entry name" value="EamA"/>
    <property type="match status" value="2"/>
</dbReference>
<comment type="subcellular location">
    <subcellularLocation>
        <location evidence="1">Membrane</location>
        <topology evidence="1">Multi-pass membrane protein</topology>
    </subcellularLocation>
</comment>
<organism evidence="8 9">
    <name type="scientific">Aurantiacibacter gilvus</name>
    <dbReference type="NCBI Taxonomy" id="3139141"/>
    <lineage>
        <taxon>Bacteria</taxon>
        <taxon>Pseudomonadati</taxon>
        <taxon>Pseudomonadota</taxon>
        <taxon>Alphaproteobacteria</taxon>
        <taxon>Sphingomonadales</taxon>
        <taxon>Erythrobacteraceae</taxon>
        <taxon>Aurantiacibacter</taxon>
    </lineage>
</organism>
<name>A0ABU9I9X9_9SPHN</name>
<dbReference type="InterPro" id="IPR000620">
    <property type="entry name" value="EamA_dom"/>
</dbReference>
<dbReference type="RefSeq" id="WP_341671746.1">
    <property type="nucleotide sequence ID" value="NZ_JBBYHV010000001.1"/>
</dbReference>
<feature type="domain" description="EamA" evidence="7">
    <location>
        <begin position="156"/>
        <end position="283"/>
    </location>
</feature>
<dbReference type="EMBL" id="JBBYHV010000001">
    <property type="protein sequence ID" value="MEL1249210.1"/>
    <property type="molecule type" value="Genomic_DNA"/>
</dbReference>
<gene>
    <name evidence="8" type="ORF">AAEO60_00840</name>
</gene>
<dbReference type="PANTHER" id="PTHR22911:SF6">
    <property type="entry name" value="SOLUTE CARRIER FAMILY 35 MEMBER G1"/>
    <property type="match status" value="1"/>
</dbReference>
<evidence type="ECO:0000256" key="6">
    <source>
        <dbReference type="SAM" id="Phobius"/>
    </source>
</evidence>
<evidence type="ECO:0000259" key="7">
    <source>
        <dbReference type="Pfam" id="PF00892"/>
    </source>
</evidence>
<proteinExistence type="inferred from homology"/>
<keyword evidence="4 6" id="KW-1133">Transmembrane helix</keyword>
<evidence type="ECO:0000256" key="3">
    <source>
        <dbReference type="ARBA" id="ARBA00022692"/>
    </source>
</evidence>
<comment type="similarity">
    <text evidence="2">Belongs to the drug/metabolite transporter (DMT) superfamily. 10 TMS drug/metabolite exporter (DME) (TC 2.A.7.3) family.</text>
</comment>
<comment type="caution">
    <text evidence="8">The sequence shown here is derived from an EMBL/GenBank/DDBJ whole genome shotgun (WGS) entry which is preliminary data.</text>
</comment>
<feature type="transmembrane region" description="Helical" evidence="6">
    <location>
        <begin position="96"/>
        <end position="117"/>
    </location>
</feature>
<dbReference type="InterPro" id="IPR037185">
    <property type="entry name" value="EmrE-like"/>
</dbReference>
<dbReference type="PANTHER" id="PTHR22911">
    <property type="entry name" value="ACYL-MALONYL CONDENSING ENZYME-RELATED"/>
    <property type="match status" value="1"/>
</dbReference>
<evidence type="ECO:0000256" key="4">
    <source>
        <dbReference type="ARBA" id="ARBA00022989"/>
    </source>
</evidence>
<evidence type="ECO:0000256" key="1">
    <source>
        <dbReference type="ARBA" id="ARBA00004141"/>
    </source>
</evidence>
<keyword evidence="5 6" id="KW-0472">Membrane</keyword>
<sequence length="299" mass="32313">MDHPERLLLPFLAAIVGVAFLSLMDAYMKEASLAAGAYSATMLRALIASAITLPIWLLRRPRWPRGQVLKLHLQRGVISAFMALSFFYALTQLPLAEAIAISFVAPLIALYFAHLLLGEEIGRGAIYASIIGFIGTMVIVWGRLGRSDFGEDTALGLASLAFSALLYAYNFVIIRKQSQLAGPLEVATFQSCIGAVVLALAAPFFFVLPRIDTAGTLTKAAVLGVVASMIIAWAYARAEAQVLVPVEYTGFLWAALFGWLFFRETVTAPTLVGVLLIVVACWIAAPRAKRTATMETANL</sequence>
<feature type="transmembrane region" description="Helical" evidence="6">
    <location>
        <begin position="186"/>
        <end position="208"/>
    </location>
</feature>
<feature type="transmembrane region" description="Helical" evidence="6">
    <location>
        <begin position="242"/>
        <end position="262"/>
    </location>
</feature>
<feature type="transmembrane region" description="Helical" evidence="6">
    <location>
        <begin position="268"/>
        <end position="285"/>
    </location>
</feature>
<evidence type="ECO:0000313" key="8">
    <source>
        <dbReference type="EMBL" id="MEL1249210.1"/>
    </source>
</evidence>
<feature type="transmembrane region" description="Helical" evidence="6">
    <location>
        <begin position="7"/>
        <end position="24"/>
    </location>
</feature>
<feature type="domain" description="EamA" evidence="7">
    <location>
        <begin position="12"/>
        <end position="140"/>
    </location>
</feature>
<keyword evidence="9" id="KW-1185">Reference proteome</keyword>
<feature type="transmembrane region" description="Helical" evidence="6">
    <location>
        <begin position="124"/>
        <end position="142"/>
    </location>
</feature>
<feature type="transmembrane region" description="Helical" evidence="6">
    <location>
        <begin position="71"/>
        <end position="90"/>
    </location>
</feature>
<accession>A0ABU9I9X9</accession>
<dbReference type="SUPFAM" id="SSF103481">
    <property type="entry name" value="Multidrug resistance efflux transporter EmrE"/>
    <property type="match status" value="2"/>
</dbReference>
<feature type="transmembrane region" description="Helical" evidence="6">
    <location>
        <begin position="214"/>
        <end position="235"/>
    </location>
</feature>
<reference evidence="8 9" key="1">
    <citation type="submission" date="2024-04" db="EMBL/GenBank/DDBJ databases">
        <title>Aurantiacibacter sp. DGU6 16S ribosomal RNA gene Genome sequencing and assembly.</title>
        <authorList>
            <person name="Park S."/>
        </authorList>
    </citation>
    <scope>NUCLEOTIDE SEQUENCE [LARGE SCALE GENOMIC DNA]</scope>
    <source>
        <strain evidence="8 9">DGU6</strain>
    </source>
</reference>
<dbReference type="Gene3D" id="1.10.3730.20">
    <property type="match status" value="1"/>
</dbReference>